<dbReference type="Proteomes" id="UP000233837">
    <property type="component" value="Unassembled WGS sequence"/>
</dbReference>
<reference evidence="1 2" key="2">
    <citation type="journal article" date="2017" name="Nature">
        <title>The Apostasia genome and the evolution of orchids.</title>
        <authorList>
            <person name="Zhang G.Q."/>
            <person name="Liu K.W."/>
            <person name="Li Z."/>
            <person name="Lohaus R."/>
            <person name="Hsiao Y.Y."/>
            <person name="Niu S.C."/>
            <person name="Wang J.Y."/>
            <person name="Lin Y.C."/>
            <person name="Xu Q."/>
            <person name="Chen L.J."/>
            <person name="Yoshida K."/>
            <person name="Fujiwara S."/>
            <person name="Wang Z.W."/>
            <person name="Zhang Y.Q."/>
            <person name="Mitsuda N."/>
            <person name="Wang M."/>
            <person name="Liu G.H."/>
            <person name="Pecoraro L."/>
            <person name="Huang H.X."/>
            <person name="Xiao X.J."/>
            <person name="Lin M."/>
            <person name="Wu X.Y."/>
            <person name="Wu W.L."/>
            <person name="Chen Y.Y."/>
            <person name="Chang S.B."/>
            <person name="Sakamoto S."/>
            <person name="Ohme-Takagi M."/>
            <person name="Yagi M."/>
            <person name="Zeng S.J."/>
            <person name="Shen C.Y."/>
            <person name="Yeh C.M."/>
            <person name="Luo Y.B."/>
            <person name="Tsai W.C."/>
            <person name="Van de Peer Y."/>
            <person name="Liu Z.J."/>
        </authorList>
    </citation>
    <scope>NUCLEOTIDE SEQUENCE [LARGE SCALE GENOMIC DNA]</scope>
    <source>
        <tissue evidence="1">The whole plant</tissue>
    </source>
</reference>
<dbReference type="EMBL" id="KZ502242">
    <property type="protein sequence ID" value="PKU81419.1"/>
    <property type="molecule type" value="Genomic_DNA"/>
</dbReference>
<protein>
    <submittedName>
        <fullName evidence="1">Uncharacterized protein</fullName>
    </submittedName>
</protein>
<proteinExistence type="predicted"/>
<organism evidence="1 2">
    <name type="scientific">Dendrobium catenatum</name>
    <dbReference type="NCBI Taxonomy" id="906689"/>
    <lineage>
        <taxon>Eukaryota</taxon>
        <taxon>Viridiplantae</taxon>
        <taxon>Streptophyta</taxon>
        <taxon>Embryophyta</taxon>
        <taxon>Tracheophyta</taxon>
        <taxon>Spermatophyta</taxon>
        <taxon>Magnoliopsida</taxon>
        <taxon>Liliopsida</taxon>
        <taxon>Asparagales</taxon>
        <taxon>Orchidaceae</taxon>
        <taxon>Epidendroideae</taxon>
        <taxon>Malaxideae</taxon>
        <taxon>Dendrobiinae</taxon>
        <taxon>Dendrobium</taxon>
    </lineage>
</organism>
<accession>A0A2I0X0I6</accession>
<evidence type="ECO:0000313" key="2">
    <source>
        <dbReference type="Proteomes" id="UP000233837"/>
    </source>
</evidence>
<dbReference type="AlphaFoldDB" id="A0A2I0X0I6"/>
<keyword evidence="2" id="KW-1185">Reference proteome</keyword>
<evidence type="ECO:0000313" key="1">
    <source>
        <dbReference type="EMBL" id="PKU81419.1"/>
    </source>
</evidence>
<gene>
    <name evidence="1" type="ORF">MA16_Dca015824</name>
</gene>
<sequence length="51" mass="5950">MTAFMAANQRALSRCQCNKLKQNLAIILHLQDQNTLHQQLPAQKFKKKKKE</sequence>
<reference evidence="1 2" key="1">
    <citation type="journal article" date="2016" name="Sci. Rep.">
        <title>The Dendrobium catenatum Lindl. genome sequence provides insights into polysaccharide synthase, floral development and adaptive evolution.</title>
        <authorList>
            <person name="Zhang G.Q."/>
            <person name="Xu Q."/>
            <person name="Bian C."/>
            <person name="Tsai W.C."/>
            <person name="Yeh C.M."/>
            <person name="Liu K.W."/>
            <person name="Yoshida K."/>
            <person name="Zhang L.S."/>
            <person name="Chang S.B."/>
            <person name="Chen F."/>
            <person name="Shi Y."/>
            <person name="Su Y.Y."/>
            <person name="Zhang Y.Q."/>
            <person name="Chen L.J."/>
            <person name="Yin Y."/>
            <person name="Lin M."/>
            <person name="Huang H."/>
            <person name="Deng H."/>
            <person name="Wang Z.W."/>
            <person name="Zhu S.L."/>
            <person name="Zhao X."/>
            <person name="Deng C."/>
            <person name="Niu S.C."/>
            <person name="Huang J."/>
            <person name="Wang M."/>
            <person name="Liu G.H."/>
            <person name="Yang H.J."/>
            <person name="Xiao X.J."/>
            <person name="Hsiao Y.Y."/>
            <person name="Wu W.L."/>
            <person name="Chen Y.Y."/>
            <person name="Mitsuda N."/>
            <person name="Ohme-Takagi M."/>
            <person name="Luo Y.B."/>
            <person name="Van de Peer Y."/>
            <person name="Liu Z.J."/>
        </authorList>
    </citation>
    <scope>NUCLEOTIDE SEQUENCE [LARGE SCALE GENOMIC DNA]</scope>
    <source>
        <tissue evidence="1">The whole plant</tissue>
    </source>
</reference>
<name>A0A2I0X0I6_9ASPA</name>